<dbReference type="PANTHER" id="PTHR37313">
    <property type="entry name" value="UPF0749 PROTEIN RV1825"/>
    <property type="match status" value="1"/>
</dbReference>
<dbReference type="GO" id="GO:0003723">
    <property type="term" value="F:RNA binding"/>
    <property type="evidence" value="ECO:0007669"/>
    <property type="project" value="UniProtKB-KW"/>
</dbReference>
<gene>
    <name evidence="4" type="ORF">OE104_04775</name>
</gene>
<evidence type="ECO:0000256" key="1">
    <source>
        <dbReference type="ARBA" id="ARBA00009108"/>
    </source>
</evidence>
<feature type="coiled-coil region" evidence="3">
    <location>
        <begin position="43"/>
        <end position="98"/>
    </location>
</feature>
<name>A0A9E8RYH5_9BACI</name>
<organism evidence="4 5">
    <name type="scientific">Fervidibacillus albus</name>
    <dbReference type="NCBI Taxonomy" id="2980026"/>
    <lineage>
        <taxon>Bacteria</taxon>
        <taxon>Bacillati</taxon>
        <taxon>Bacillota</taxon>
        <taxon>Bacilli</taxon>
        <taxon>Bacillales</taxon>
        <taxon>Bacillaceae</taxon>
        <taxon>Fervidibacillus</taxon>
    </lineage>
</organism>
<keyword evidence="3" id="KW-0175">Coiled coil</keyword>
<dbReference type="EMBL" id="CP106878">
    <property type="protein sequence ID" value="WAA10637.1"/>
    <property type="molecule type" value="Genomic_DNA"/>
</dbReference>
<dbReference type="PROSITE" id="PS50889">
    <property type="entry name" value="S4"/>
    <property type="match status" value="1"/>
</dbReference>
<dbReference type="Gene3D" id="3.30.70.1880">
    <property type="entry name" value="Protein of unknown function DUF881"/>
    <property type="match status" value="1"/>
</dbReference>
<evidence type="ECO:0000313" key="5">
    <source>
        <dbReference type="Proteomes" id="UP001164718"/>
    </source>
</evidence>
<evidence type="ECO:0000256" key="2">
    <source>
        <dbReference type="PROSITE-ProRule" id="PRU00182"/>
    </source>
</evidence>
<protein>
    <submittedName>
        <fullName evidence="4">DUF881 domain-containing protein</fullName>
    </submittedName>
</protein>
<evidence type="ECO:0000256" key="3">
    <source>
        <dbReference type="SAM" id="Coils"/>
    </source>
</evidence>
<accession>A0A9E8RYH5</accession>
<keyword evidence="2" id="KW-0694">RNA-binding</keyword>
<keyword evidence="5" id="KW-1185">Reference proteome</keyword>
<dbReference type="PANTHER" id="PTHR37313:SF2">
    <property type="entry name" value="UPF0749 PROTEIN YLXX"/>
    <property type="match status" value="1"/>
</dbReference>
<dbReference type="AlphaFoldDB" id="A0A9E8RYH5"/>
<proteinExistence type="inferred from homology"/>
<dbReference type="Proteomes" id="UP001164718">
    <property type="component" value="Chromosome"/>
</dbReference>
<dbReference type="Pfam" id="PF05949">
    <property type="entry name" value="DUF881"/>
    <property type="match status" value="1"/>
</dbReference>
<dbReference type="RefSeq" id="WP_275418433.1">
    <property type="nucleotide sequence ID" value="NZ_CP106878.1"/>
</dbReference>
<reference evidence="4" key="1">
    <citation type="submission" date="2022-09" db="EMBL/GenBank/DDBJ databases">
        <title>Complete Genomes of Fervidibacillus albus and Fervidibacillus halotolerans isolated from tidal flat sediments.</title>
        <authorList>
            <person name="Kwon K.K."/>
            <person name="Yang S.-H."/>
            <person name="Park M.J."/>
            <person name="Oh H.-M."/>
        </authorList>
    </citation>
    <scope>NUCLEOTIDE SEQUENCE</scope>
    <source>
        <strain evidence="4">MEBiC13591</strain>
    </source>
</reference>
<dbReference type="KEGG" id="faf:OE104_04775"/>
<dbReference type="InterPro" id="IPR010273">
    <property type="entry name" value="DUF881"/>
</dbReference>
<evidence type="ECO:0000313" key="4">
    <source>
        <dbReference type="EMBL" id="WAA10637.1"/>
    </source>
</evidence>
<sequence length="231" mass="25978">MNNNRIILSLGFLVFGFLIAYSYQITQSTSDQTPMTDREWERNLQLSEQLATLEQRNLDLQNTLFEQQNNMLEIEEELSEEEQVLSDLAEEAEDLRMVLGKVKVKGEGVVVTLDDEQYDPMEGDINQFIVHEHHVLKVVNELYISGAEAVAINGKRLTSHSYIVCTGPVITVDGQQFPAPFVIQAIGDKDTLEKALNFQGGVKDQLVADNIVVRIEKESEIIINPVLASTE</sequence>
<comment type="similarity">
    <text evidence="1">Belongs to the UPF0749 family.</text>
</comment>